<proteinExistence type="predicted"/>
<dbReference type="InterPro" id="IPR027417">
    <property type="entry name" value="P-loop_NTPase"/>
</dbReference>
<dbReference type="SUPFAM" id="SSF52540">
    <property type="entry name" value="P-loop containing nucleoside triphosphate hydrolases"/>
    <property type="match status" value="1"/>
</dbReference>
<dbReference type="InterPro" id="IPR050678">
    <property type="entry name" value="DNA_Partitioning_ATPase"/>
</dbReference>
<comment type="caution">
    <text evidence="2">The sequence shown here is derived from an EMBL/GenBank/DDBJ whole genome shotgun (WGS) entry which is preliminary data.</text>
</comment>
<evidence type="ECO:0000313" key="3">
    <source>
        <dbReference type="Proteomes" id="UP000726777"/>
    </source>
</evidence>
<dbReference type="Pfam" id="PF13614">
    <property type="entry name" value="AAA_31"/>
    <property type="match status" value="1"/>
</dbReference>
<organism evidence="2 3">
    <name type="scientific">Vibrio parahaemolyticus</name>
    <dbReference type="NCBI Taxonomy" id="670"/>
    <lineage>
        <taxon>Bacteria</taxon>
        <taxon>Pseudomonadati</taxon>
        <taxon>Pseudomonadota</taxon>
        <taxon>Gammaproteobacteria</taxon>
        <taxon>Vibrionales</taxon>
        <taxon>Vibrionaceae</taxon>
        <taxon>Vibrio</taxon>
    </lineage>
</organism>
<evidence type="ECO:0000259" key="1">
    <source>
        <dbReference type="Pfam" id="PF13614"/>
    </source>
</evidence>
<dbReference type="PANTHER" id="PTHR13696">
    <property type="entry name" value="P-LOOP CONTAINING NUCLEOSIDE TRIPHOSPHATE HYDROLASE"/>
    <property type="match status" value="1"/>
</dbReference>
<dbReference type="Proteomes" id="UP000726777">
    <property type="component" value="Unassembled WGS sequence"/>
</dbReference>
<dbReference type="RefSeq" id="WP_228085454.1">
    <property type="nucleotide sequence ID" value="NZ_JACVHL010000002.1"/>
</dbReference>
<sequence>MNDLTQLTEGRLALRNASSKIKSNNISIREFINKMNQYKSNETGKQVEVDPLIYAHAHNTTDVKELLEDFISNSDYRNFTSVIKRFEEQGIIEERIDTGGSKKLTFDSVLALRKHFGLPSWGDRYDASVIGVQNQKGGTGKTTSASNFAVGIAGDIKQDARVVFIDFDPQGSGGVSLMDTKGLDDDSPIVTIVDILLHELESRHEEGIDYRGNEEEGLTPNIVSHLIKQGCTLEDVIDLVMMNTHISNLKVIPAYPADGRFQEVFYNLPVEEKQKLAAMFTDQIIPAIKKYCDFIVFDVAPSDLPINWMLVDAVEFMVTPFTPNYLDFISTRDFITATDTRIDFLHSRGKNILSFYALPVNYDKDDKTQKSVLDMAATDFGSALSTKRIYRNKLFSEAAYKERTIFDMRPLTNNKTSTKLGKQAIENMEEVIEDLLNIVMRHKAKKA</sequence>
<feature type="domain" description="AAA" evidence="1">
    <location>
        <begin position="128"/>
        <end position="309"/>
    </location>
</feature>
<protein>
    <submittedName>
        <fullName evidence="2">AAA family ATPase</fullName>
    </submittedName>
</protein>
<dbReference type="CDD" id="cd02042">
    <property type="entry name" value="ParAB_family"/>
    <property type="match status" value="1"/>
</dbReference>
<gene>
    <name evidence="2" type="ORF">IB292_01895</name>
</gene>
<accession>A0A9Q3UAR4</accession>
<name>A0A9Q3UAR4_VIBPH</name>
<dbReference type="PANTHER" id="PTHR13696:SF98">
    <property type="entry name" value="PLASMID PARTITION PROTEIN A"/>
    <property type="match status" value="1"/>
</dbReference>
<dbReference type="InterPro" id="IPR025669">
    <property type="entry name" value="AAA_dom"/>
</dbReference>
<dbReference type="EMBL" id="JACVHL010000002">
    <property type="protein sequence ID" value="MCC3803779.1"/>
    <property type="molecule type" value="Genomic_DNA"/>
</dbReference>
<dbReference type="Gene3D" id="3.40.50.300">
    <property type="entry name" value="P-loop containing nucleotide triphosphate hydrolases"/>
    <property type="match status" value="1"/>
</dbReference>
<reference evidence="2" key="1">
    <citation type="submission" date="2020-09" db="EMBL/GenBank/DDBJ databases">
        <title>Genome sequence of Vibrio parahaemolyticus isolates.</title>
        <authorList>
            <person name="Hammerl J.A."/>
            <person name="Strauch E."/>
        </authorList>
    </citation>
    <scope>NUCLEOTIDE SEQUENCE</scope>
    <source>
        <strain evidence="2">17-VB00146</strain>
    </source>
</reference>
<dbReference type="AlphaFoldDB" id="A0A9Q3UAR4"/>
<evidence type="ECO:0000313" key="2">
    <source>
        <dbReference type="EMBL" id="MCC3803779.1"/>
    </source>
</evidence>